<proteinExistence type="inferred from homology"/>
<evidence type="ECO:0000256" key="9">
    <source>
        <dbReference type="SAM" id="MobiDB-lite"/>
    </source>
</evidence>
<evidence type="ECO:0000256" key="3">
    <source>
        <dbReference type="ARBA" id="ARBA00008726"/>
    </source>
</evidence>
<comment type="subcellular location">
    <subcellularLocation>
        <location evidence="2">Cytoplasm</location>
    </subcellularLocation>
    <subcellularLocation>
        <location evidence="1">Nucleus</location>
    </subcellularLocation>
</comment>
<dbReference type="EMBL" id="JANBUM010000458">
    <property type="protein sequence ID" value="KAJ2776868.1"/>
    <property type="molecule type" value="Genomic_DNA"/>
</dbReference>
<accession>A0A9W8H2H8</accession>
<feature type="compositionally biased region" description="Low complexity" evidence="9">
    <location>
        <begin position="211"/>
        <end position="220"/>
    </location>
</feature>
<feature type="domain" description="SDE2-like" evidence="10">
    <location>
        <begin position="73"/>
        <end position="172"/>
    </location>
</feature>
<dbReference type="GO" id="GO:0005737">
    <property type="term" value="C:cytoplasm"/>
    <property type="evidence" value="ECO:0007669"/>
    <property type="project" value="UniProtKB-SubCell"/>
</dbReference>
<dbReference type="OrthoDB" id="547031at2759"/>
<dbReference type="InterPro" id="IPR051421">
    <property type="entry name" value="RNA_Proc_DNA_Dmg_Regulator"/>
</dbReference>
<protein>
    <recommendedName>
        <fullName evidence="10">SDE2-like domain-containing protein</fullName>
    </recommendedName>
</protein>
<evidence type="ECO:0000259" key="10">
    <source>
        <dbReference type="Pfam" id="PF22782"/>
    </source>
</evidence>
<keyword evidence="8" id="KW-0131">Cell cycle</keyword>
<dbReference type="GO" id="GO:0008380">
    <property type="term" value="P:RNA splicing"/>
    <property type="evidence" value="ECO:0007669"/>
    <property type="project" value="UniProtKB-KW"/>
</dbReference>
<gene>
    <name evidence="11" type="ORF">GGI15_004700</name>
</gene>
<organism evidence="11 12">
    <name type="scientific">Coemansia interrupta</name>
    <dbReference type="NCBI Taxonomy" id="1126814"/>
    <lineage>
        <taxon>Eukaryota</taxon>
        <taxon>Fungi</taxon>
        <taxon>Fungi incertae sedis</taxon>
        <taxon>Zoopagomycota</taxon>
        <taxon>Kickxellomycotina</taxon>
        <taxon>Kickxellomycetes</taxon>
        <taxon>Kickxellales</taxon>
        <taxon>Kickxellaceae</taxon>
        <taxon>Coemansia</taxon>
    </lineage>
</organism>
<evidence type="ECO:0000256" key="7">
    <source>
        <dbReference type="ARBA" id="ARBA00023242"/>
    </source>
</evidence>
<comment type="caution">
    <text evidence="11">The sequence shown here is derived from an EMBL/GenBank/DDBJ whole genome shotgun (WGS) entry which is preliminary data.</text>
</comment>
<evidence type="ECO:0000256" key="8">
    <source>
        <dbReference type="ARBA" id="ARBA00023306"/>
    </source>
</evidence>
<keyword evidence="7" id="KW-0539">Nucleus</keyword>
<feature type="region of interest" description="Disordered" evidence="9">
    <location>
        <begin position="165"/>
        <end position="234"/>
    </location>
</feature>
<dbReference type="GO" id="GO:0006397">
    <property type="term" value="P:mRNA processing"/>
    <property type="evidence" value="ECO:0007669"/>
    <property type="project" value="UniProtKB-KW"/>
</dbReference>
<evidence type="ECO:0000256" key="1">
    <source>
        <dbReference type="ARBA" id="ARBA00004123"/>
    </source>
</evidence>
<comment type="similarity">
    <text evidence="3">Belongs to the SDE2 family.</text>
</comment>
<dbReference type="Pfam" id="PF22782">
    <property type="entry name" value="SDE2"/>
    <property type="match status" value="1"/>
</dbReference>
<evidence type="ECO:0000256" key="4">
    <source>
        <dbReference type="ARBA" id="ARBA00022490"/>
    </source>
</evidence>
<keyword evidence="4" id="KW-0963">Cytoplasm</keyword>
<dbReference type="PANTHER" id="PTHR12786">
    <property type="entry name" value="SPLICING FACTOR SF3A-RELATED"/>
    <property type="match status" value="1"/>
</dbReference>
<evidence type="ECO:0000256" key="6">
    <source>
        <dbReference type="ARBA" id="ARBA00023187"/>
    </source>
</evidence>
<evidence type="ECO:0000313" key="11">
    <source>
        <dbReference type="EMBL" id="KAJ2776868.1"/>
    </source>
</evidence>
<evidence type="ECO:0000313" key="12">
    <source>
        <dbReference type="Proteomes" id="UP001140172"/>
    </source>
</evidence>
<keyword evidence="12" id="KW-1185">Reference proteome</keyword>
<sequence length="234" mass="26071">MIVILDIPNYKSLSFDVCDLQPLADLELQVQRRLSGVLPLANTYLTGRHGISASEVLSHSTLPWLSLRHRILGGKGGFGSTLRAQGSRTKDNKPANYDNCRDLYGRRLKTLKDAKTIVEKVELDEKARVEAKERRRKKIAEGLAERPVKKYRFNDVEYEKESEELREAAKMAANRAAKREKEKKDREAETDKDGGDGGMMVPLFDGELDELSSSSSSSSESDNDEVGGDGHSSD</sequence>
<keyword evidence="5" id="KW-0507">mRNA processing</keyword>
<evidence type="ECO:0000256" key="2">
    <source>
        <dbReference type="ARBA" id="ARBA00004496"/>
    </source>
</evidence>
<reference evidence="11" key="1">
    <citation type="submission" date="2022-07" db="EMBL/GenBank/DDBJ databases">
        <title>Phylogenomic reconstructions and comparative analyses of Kickxellomycotina fungi.</title>
        <authorList>
            <person name="Reynolds N.K."/>
            <person name="Stajich J.E."/>
            <person name="Barry K."/>
            <person name="Grigoriev I.V."/>
            <person name="Crous P."/>
            <person name="Smith M.E."/>
        </authorList>
    </citation>
    <scope>NUCLEOTIDE SEQUENCE</scope>
    <source>
        <strain evidence="11">BCRC 34489</strain>
    </source>
</reference>
<name>A0A9W8H2H8_9FUNG</name>
<dbReference type="InterPro" id="IPR053822">
    <property type="entry name" value="SDE2-like_dom"/>
</dbReference>
<dbReference type="PANTHER" id="PTHR12786:SF1">
    <property type="entry name" value="SPLICING REGULATOR SDE2"/>
    <property type="match status" value="1"/>
</dbReference>
<keyword evidence="6" id="KW-0508">mRNA splicing</keyword>
<dbReference type="GO" id="GO:0005634">
    <property type="term" value="C:nucleus"/>
    <property type="evidence" value="ECO:0007669"/>
    <property type="project" value="UniProtKB-SubCell"/>
</dbReference>
<dbReference type="AlphaFoldDB" id="A0A9W8H2H8"/>
<feature type="compositionally biased region" description="Basic and acidic residues" evidence="9">
    <location>
        <begin position="177"/>
        <end position="195"/>
    </location>
</feature>
<evidence type="ECO:0000256" key="5">
    <source>
        <dbReference type="ARBA" id="ARBA00022664"/>
    </source>
</evidence>
<dbReference type="Proteomes" id="UP001140172">
    <property type="component" value="Unassembled WGS sequence"/>
</dbReference>